<gene>
    <name evidence="20" type="primary">ribD</name>
    <name evidence="20" type="ORF">DQG23_25085</name>
</gene>
<protein>
    <recommendedName>
        <fullName evidence="15">Riboflavin biosynthesis protein RibD</fullName>
    </recommendedName>
    <domain>
        <recommendedName>
            <fullName evidence="15">Diaminohydroxyphosphoribosylaminopyrimidine deaminase</fullName>
            <shortName evidence="15">DRAP deaminase</shortName>
            <ecNumber evidence="15">3.5.4.26</ecNumber>
        </recommendedName>
        <alternativeName>
            <fullName evidence="15">Riboflavin-specific deaminase</fullName>
        </alternativeName>
    </domain>
    <domain>
        <recommendedName>
            <fullName evidence="15">5-amino-6-(5-phosphoribosylamino)uracil reductase</fullName>
            <ecNumber evidence="15">1.1.1.193</ecNumber>
        </recommendedName>
        <alternativeName>
            <fullName evidence="15">HTP reductase</fullName>
        </alternativeName>
    </domain>
</protein>
<dbReference type="CDD" id="cd01284">
    <property type="entry name" value="Riboflavin_deaminase-reductase"/>
    <property type="match status" value="1"/>
</dbReference>
<dbReference type="SUPFAM" id="SSF53597">
    <property type="entry name" value="Dihydrofolate reductase-like"/>
    <property type="match status" value="1"/>
</dbReference>
<dbReference type="AlphaFoldDB" id="A0A329MF47"/>
<feature type="binding site" evidence="17">
    <location>
        <position position="296"/>
    </location>
    <ligand>
        <name>substrate</name>
    </ligand>
</feature>
<comment type="function">
    <text evidence="1 15">Converts 2,5-diamino-6-(ribosylamino)-4(3h)-pyrimidinone 5'-phosphate into 5-amino-6-(ribosylamino)-2,4(1h,3h)-pyrimidinedione 5'-phosphate.</text>
</comment>
<keyword evidence="21" id="KW-1185">Reference proteome</keyword>
<dbReference type="InterPro" id="IPR002734">
    <property type="entry name" value="RibDG_C"/>
</dbReference>
<evidence type="ECO:0000256" key="1">
    <source>
        <dbReference type="ARBA" id="ARBA00002151"/>
    </source>
</evidence>
<dbReference type="InterPro" id="IPR024072">
    <property type="entry name" value="DHFR-like_dom_sf"/>
</dbReference>
<dbReference type="Gene3D" id="3.40.430.10">
    <property type="entry name" value="Dihydrofolate Reductase, subunit A"/>
    <property type="match status" value="1"/>
</dbReference>
<feature type="binding site" evidence="17">
    <location>
        <position position="189"/>
    </location>
    <ligand>
        <name>substrate</name>
    </ligand>
</feature>
<comment type="caution">
    <text evidence="20">The sequence shown here is derived from an EMBL/GenBank/DDBJ whole genome shotgun (WGS) entry which is preliminary data.</text>
</comment>
<evidence type="ECO:0000256" key="4">
    <source>
        <dbReference type="ARBA" id="ARBA00005259"/>
    </source>
</evidence>
<dbReference type="InterPro" id="IPR016193">
    <property type="entry name" value="Cytidine_deaminase-like"/>
</dbReference>
<evidence type="ECO:0000256" key="5">
    <source>
        <dbReference type="ARBA" id="ARBA00007417"/>
    </source>
</evidence>
<dbReference type="GO" id="GO:0050661">
    <property type="term" value="F:NADP binding"/>
    <property type="evidence" value="ECO:0007669"/>
    <property type="project" value="InterPro"/>
</dbReference>
<keyword evidence="7 15" id="KW-0479">Metal-binding</keyword>
<evidence type="ECO:0000256" key="14">
    <source>
        <dbReference type="ARBA" id="ARBA00049886"/>
    </source>
</evidence>
<comment type="catalytic activity">
    <reaction evidence="13 15">
        <text>5-amino-6-(5-phospho-D-ribitylamino)uracil + NADP(+) = 5-amino-6-(5-phospho-D-ribosylamino)uracil + NADPH + H(+)</text>
        <dbReference type="Rhea" id="RHEA:17845"/>
        <dbReference type="ChEBI" id="CHEBI:15378"/>
        <dbReference type="ChEBI" id="CHEBI:57783"/>
        <dbReference type="ChEBI" id="CHEBI:58349"/>
        <dbReference type="ChEBI" id="CHEBI:58421"/>
        <dbReference type="ChEBI" id="CHEBI:58453"/>
        <dbReference type="EC" id="1.1.1.193"/>
    </reaction>
</comment>
<comment type="similarity">
    <text evidence="5 15">In the C-terminal section; belongs to the HTP reductase family.</text>
</comment>
<feature type="binding site" evidence="17">
    <location>
        <position position="175"/>
    </location>
    <ligand>
        <name>NADP(+)</name>
        <dbReference type="ChEBI" id="CHEBI:58349"/>
    </ligand>
</feature>
<dbReference type="FunFam" id="3.40.140.10:FF:000025">
    <property type="entry name" value="Riboflavin biosynthesis protein RibD"/>
    <property type="match status" value="1"/>
</dbReference>
<keyword evidence="9 15" id="KW-0862">Zinc</keyword>
<dbReference type="OrthoDB" id="9800865at2"/>
<proteinExistence type="inferred from homology"/>
<comment type="cofactor">
    <cofactor evidence="15 18">
        <name>Zn(2+)</name>
        <dbReference type="ChEBI" id="CHEBI:29105"/>
    </cofactor>
    <text evidence="15 18">Binds 1 zinc ion.</text>
</comment>
<dbReference type="PIRSF" id="PIRSF006769">
    <property type="entry name" value="RibD"/>
    <property type="match status" value="1"/>
</dbReference>
<feature type="binding site" evidence="18">
    <location>
        <position position="80"/>
    </location>
    <ligand>
        <name>Zn(2+)</name>
        <dbReference type="ChEBI" id="CHEBI:29105"/>
        <note>catalytic</note>
    </ligand>
</feature>
<dbReference type="UniPathway" id="UPA00275">
    <property type="reaction ID" value="UER00401"/>
</dbReference>
<sequence length="369" mass="39998">METETMDASFYMRLALQMAEAARGQTGVNPVVGCVVVKQGRIVGIGTHLKRGTEHAEVHAIRMAGGEAEGSTVYVTLEPCSYYGRTPPCADLLIQSKVAKVVVACLDPNPQVAGKGIEKLRSRGIEVETGVLQEEAAALNEPFNKYIVSGLPFVTLKTACTLDGKIASRTGDSKWITNEKSRAFVHVLRHRHQAIMVGSGTVLADDPSLTTRLEVEALQPIRIVVDSMLRSPENAKIFDGQSRTIVLTTDEAPRDKAERLTGKGVEVVATGQGPHVDLRMAMKLLGEREIGSILLEGGGRLNGAMLENRLVDVCRLFFAPKIIGGREAPGSFAFEGFERMSDALKLERIRVESFGDDVCITGYPVYGPY</sequence>
<evidence type="ECO:0000256" key="11">
    <source>
        <dbReference type="ARBA" id="ARBA00023002"/>
    </source>
</evidence>
<comment type="pathway">
    <text evidence="3 15">Cofactor biosynthesis; riboflavin biosynthesis; 5-amino-6-(D-ribitylamino)uracil from GTP: step 3/4.</text>
</comment>
<feature type="binding site" evidence="17">
    <location>
        <position position="159"/>
    </location>
    <ligand>
        <name>NADP(+)</name>
        <dbReference type="ChEBI" id="CHEBI:58349"/>
    </ligand>
</feature>
<feature type="active site" description="Proton donor" evidence="16">
    <location>
        <position position="57"/>
    </location>
</feature>
<organism evidence="20 21">
    <name type="scientific">Paenibacillus contaminans</name>
    <dbReference type="NCBI Taxonomy" id="450362"/>
    <lineage>
        <taxon>Bacteria</taxon>
        <taxon>Bacillati</taxon>
        <taxon>Bacillota</taxon>
        <taxon>Bacilli</taxon>
        <taxon>Bacillales</taxon>
        <taxon>Paenibacillaceae</taxon>
        <taxon>Paenibacillus</taxon>
    </lineage>
</organism>
<dbReference type="InterPro" id="IPR050765">
    <property type="entry name" value="Riboflavin_Biosynth_HTPR"/>
</dbReference>
<accession>A0A329MF47</accession>
<evidence type="ECO:0000313" key="21">
    <source>
        <dbReference type="Proteomes" id="UP000250369"/>
    </source>
</evidence>
<dbReference type="GO" id="GO:0008270">
    <property type="term" value="F:zinc ion binding"/>
    <property type="evidence" value="ECO:0007669"/>
    <property type="project" value="InterPro"/>
</dbReference>
<comment type="similarity">
    <text evidence="4 15">In the N-terminal section; belongs to the cytidine and deoxycytidylate deaminase family.</text>
</comment>
<keyword evidence="8 15" id="KW-0378">Hydrolase</keyword>
<name>A0A329MF47_9BACL</name>
<dbReference type="InterPro" id="IPR011549">
    <property type="entry name" value="RibD_C"/>
</dbReference>
<evidence type="ECO:0000256" key="10">
    <source>
        <dbReference type="ARBA" id="ARBA00022857"/>
    </source>
</evidence>
<dbReference type="PANTHER" id="PTHR38011:SF7">
    <property type="entry name" value="2,5-DIAMINO-6-RIBOSYLAMINO-4(3H)-PYRIMIDINONE 5'-PHOSPHATE REDUCTASE"/>
    <property type="match status" value="1"/>
</dbReference>
<feature type="binding site" evidence="18">
    <location>
        <position position="89"/>
    </location>
    <ligand>
        <name>Zn(2+)</name>
        <dbReference type="ChEBI" id="CHEBI:29105"/>
        <note>catalytic</note>
    </ligand>
</feature>
<dbReference type="PANTHER" id="PTHR38011">
    <property type="entry name" value="DIHYDROFOLATE REDUCTASE FAMILY PROTEIN (AFU_ORTHOLOGUE AFUA_8G06820)"/>
    <property type="match status" value="1"/>
</dbReference>
<dbReference type="GO" id="GO:0009231">
    <property type="term" value="P:riboflavin biosynthetic process"/>
    <property type="evidence" value="ECO:0007669"/>
    <property type="project" value="UniProtKB-UniPathway"/>
</dbReference>
<evidence type="ECO:0000256" key="16">
    <source>
        <dbReference type="PIRSR" id="PIRSR006769-1"/>
    </source>
</evidence>
<dbReference type="Gene3D" id="3.40.140.10">
    <property type="entry name" value="Cytidine Deaminase, domain 2"/>
    <property type="match status" value="1"/>
</dbReference>
<dbReference type="Pfam" id="PF01872">
    <property type="entry name" value="RibD_C"/>
    <property type="match status" value="1"/>
</dbReference>
<evidence type="ECO:0000256" key="12">
    <source>
        <dbReference type="ARBA" id="ARBA00023268"/>
    </source>
</evidence>
<evidence type="ECO:0000256" key="15">
    <source>
        <dbReference type="PIRNR" id="PIRNR006769"/>
    </source>
</evidence>
<feature type="binding site" evidence="17">
    <location>
        <begin position="298"/>
        <end position="304"/>
    </location>
    <ligand>
        <name>NADP(+)</name>
        <dbReference type="ChEBI" id="CHEBI:58349"/>
    </ligand>
</feature>
<evidence type="ECO:0000259" key="19">
    <source>
        <dbReference type="PROSITE" id="PS51747"/>
    </source>
</evidence>
<keyword evidence="10 15" id="KW-0521">NADP</keyword>
<feature type="domain" description="CMP/dCMP-type deaminase" evidence="19">
    <location>
        <begin position="6"/>
        <end position="128"/>
    </location>
</feature>
<comment type="catalytic activity">
    <reaction evidence="14 15">
        <text>2,5-diamino-6-hydroxy-4-(5-phosphoribosylamino)-pyrimidine + H2O + H(+) = 5-amino-6-(5-phospho-D-ribosylamino)uracil + NH4(+)</text>
        <dbReference type="Rhea" id="RHEA:21868"/>
        <dbReference type="ChEBI" id="CHEBI:15377"/>
        <dbReference type="ChEBI" id="CHEBI:15378"/>
        <dbReference type="ChEBI" id="CHEBI:28938"/>
        <dbReference type="ChEBI" id="CHEBI:58453"/>
        <dbReference type="ChEBI" id="CHEBI:58614"/>
        <dbReference type="EC" id="3.5.4.26"/>
    </reaction>
</comment>
<dbReference type="InterPro" id="IPR004794">
    <property type="entry name" value="Eubact_RibD"/>
</dbReference>
<dbReference type="NCBIfam" id="TIGR00227">
    <property type="entry name" value="ribD_Cterm"/>
    <property type="match status" value="1"/>
</dbReference>
<evidence type="ECO:0000256" key="6">
    <source>
        <dbReference type="ARBA" id="ARBA00022619"/>
    </source>
</evidence>
<dbReference type="InterPro" id="IPR002125">
    <property type="entry name" value="CMP_dCMP_dom"/>
</dbReference>
<feature type="binding site" evidence="17">
    <location>
        <position position="209"/>
    </location>
    <ligand>
        <name>substrate</name>
    </ligand>
</feature>
<dbReference type="RefSeq" id="WP_113033768.1">
    <property type="nucleotide sequence ID" value="NZ_QMFB01000016.1"/>
</dbReference>
<evidence type="ECO:0000313" key="20">
    <source>
        <dbReference type="EMBL" id="RAV18579.1"/>
    </source>
</evidence>
<feature type="binding site" evidence="17">
    <location>
        <position position="201"/>
    </location>
    <ligand>
        <name>NADP(+)</name>
        <dbReference type="ChEBI" id="CHEBI:58349"/>
    </ligand>
</feature>
<evidence type="ECO:0000256" key="9">
    <source>
        <dbReference type="ARBA" id="ARBA00022833"/>
    </source>
</evidence>
<dbReference type="NCBIfam" id="TIGR00326">
    <property type="entry name" value="eubact_ribD"/>
    <property type="match status" value="1"/>
</dbReference>
<feature type="binding site" evidence="17">
    <location>
        <position position="205"/>
    </location>
    <ligand>
        <name>NADP(+)</name>
        <dbReference type="ChEBI" id="CHEBI:58349"/>
    </ligand>
</feature>
<feature type="binding site" evidence="18">
    <location>
        <position position="55"/>
    </location>
    <ligand>
        <name>Zn(2+)</name>
        <dbReference type="ChEBI" id="CHEBI:29105"/>
        <note>catalytic</note>
    </ligand>
</feature>
<comment type="pathway">
    <text evidence="2 15">Cofactor biosynthesis; riboflavin biosynthesis; 5-amino-6-(D-ribitylamino)uracil from GTP: step 2/4.</text>
</comment>
<evidence type="ECO:0000256" key="13">
    <source>
        <dbReference type="ARBA" id="ARBA00049861"/>
    </source>
</evidence>
<keyword evidence="6 15" id="KW-0686">Riboflavin biosynthesis</keyword>
<evidence type="ECO:0000256" key="3">
    <source>
        <dbReference type="ARBA" id="ARBA00004910"/>
    </source>
</evidence>
<feature type="binding site" evidence="17">
    <location>
        <position position="212"/>
    </location>
    <ligand>
        <name>substrate</name>
    </ligand>
</feature>
<feature type="binding site" evidence="17">
    <location>
        <position position="227"/>
    </location>
    <ligand>
        <name>NADP(+)</name>
        <dbReference type="ChEBI" id="CHEBI:58349"/>
    </ligand>
</feature>
<dbReference type="PROSITE" id="PS51747">
    <property type="entry name" value="CYT_DCMP_DEAMINASES_2"/>
    <property type="match status" value="1"/>
</dbReference>
<evidence type="ECO:0000256" key="18">
    <source>
        <dbReference type="PIRSR" id="PIRSR006769-3"/>
    </source>
</evidence>
<dbReference type="Pfam" id="PF00383">
    <property type="entry name" value="dCMP_cyt_deam_1"/>
    <property type="match status" value="1"/>
</dbReference>
<dbReference type="EC" id="1.1.1.193" evidence="15"/>
<keyword evidence="12" id="KW-0511">Multifunctional enzyme</keyword>
<evidence type="ECO:0000256" key="17">
    <source>
        <dbReference type="PIRSR" id="PIRSR006769-2"/>
    </source>
</evidence>
<dbReference type="GO" id="GO:0008835">
    <property type="term" value="F:diaminohydroxyphosphoribosylaminopyrimidine deaminase activity"/>
    <property type="evidence" value="ECO:0007669"/>
    <property type="project" value="UniProtKB-EC"/>
</dbReference>
<evidence type="ECO:0000256" key="2">
    <source>
        <dbReference type="ARBA" id="ARBA00004882"/>
    </source>
</evidence>
<reference evidence="20 21" key="1">
    <citation type="journal article" date="2009" name="Int. J. Syst. Evol. Microbiol.">
        <title>Paenibacillus contaminans sp. nov., isolated from a contaminated laboratory plate.</title>
        <authorList>
            <person name="Chou J.H."/>
            <person name="Lee J.H."/>
            <person name="Lin M.C."/>
            <person name="Chang P.S."/>
            <person name="Arun A.B."/>
            <person name="Young C.C."/>
            <person name="Chen W.M."/>
        </authorList>
    </citation>
    <scope>NUCLEOTIDE SEQUENCE [LARGE SCALE GENOMIC DNA]</scope>
    <source>
        <strain evidence="20 21">CKOBP-6</strain>
    </source>
</reference>
<dbReference type="GO" id="GO:0008703">
    <property type="term" value="F:5-amino-6-(5-phosphoribosylamino)uracil reductase activity"/>
    <property type="evidence" value="ECO:0007669"/>
    <property type="project" value="UniProtKB-EC"/>
</dbReference>
<feature type="binding site" evidence="17">
    <location>
        <position position="173"/>
    </location>
    <ligand>
        <name>substrate</name>
    </ligand>
</feature>
<keyword evidence="11 15" id="KW-0560">Oxidoreductase</keyword>
<dbReference type="EC" id="3.5.4.26" evidence="15"/>
<dbReference type="InterPro" id="IPR016192">
    <property type="entry name" value="APOBEC/CMP_deaminase_Zn-bd"/>
</dbReference>
<dbReference type="Proteomes" id="UP000250369">
    <property type="component" value="Unassembled WGS sequence"/>
</dbReference>
<dbReference type="EMBL" id="QMFB01000016">
    <property type="protein sequence ID" value="RAV18579.1"/>
    <property type="molecule type" value="Genomic_DNA"/>
</dbReference>
<dbReference type="PROSITE" id="PS00903">
    <property type="entry name" value="CYT_DCMP_DEAMINASES_1"/>
    <property type="match status" value="1"/>
</dbReference>
<dbReference type="SUPFAM" id="SSF53927">
    <property type="entry name" value="Cytidine deaminase-like"/>
    <property type="match status" value="1"/>
</dbReference>
<evidence type="ECO:0000256" key="7">
    <source>
        <dbReference type="ARBA" id="ARBA00022723"/>
    </source>
</evidence>
<evidence type="ECO:0000256" key="8">
    <source>
        <dbReference type="ARBA" id="ARBA00022801"/>
    </source>
</evidence>